<dbReference type="Proteomes" id="UP000078540">
    <property type="component" value="Unassembled WGS sequence"/>
</dbReference>
<dbReference type="AlphaFoldDB" id="A0A195BNA4"/>
<dbReference type="EMBL" id="KQ976432">
    <property type="protein sequence ID" value="KYM87510.1"/>
    <property type="molecule type" value="Genomic_DNA"/>
</dbReference>
<sequence length="143" mass="16317">MRECTKPCTFRMEDKTVIVNTFHVKPTTKTHSHIDPDIISREWSLAVPLHKSLDLSLLTHRDPFAAHCCPQGVRLHDAENLIMNVNVFNFVEHFFFTLTFGLLSSKNLMVSQYLLWPTDTRTRGTNNTEPPQGTPGDKVIVVL</sequence>
<accession>A0A195BNA4</accession>
<protein>
    <submittedName>
        <fullName evidence="1">Uncharacterized protein</fullName>
    </submittedName>
</protein>
<evidence type="ECO:0000313" key="1">
    <source>
        <dbReference type="EMBL" id="KYM87510.1"/>
    </source>
</evidence>
<gene>
    <name evidence="1" type="ORF">ALC53_03409</name>
</gene>
<keyword evidence="2" id="KW-1185">Reference proteome</keyword>
<reference evidence="1 2" key="1">
    <citation type="submission" date="2015-09" db="EMBL/GenBank/DDBJ databases">
        <title>Atta colombica WGS genome.</title>
        <authorList>
            <person name="Nygaard S."/>
            <person name="Hu H."/>
            <person name="Boomsma J."/>
            <person name="Zhang G."/>
        </authorList>
    </citation>
    <scope>NUCLEOTIDE SEQUENCE [LARGE SCALE GENOMIC DNA]</scope>
    <source>
        <strain evidence="1">Treedump-2</strain>
        <tissue evidence="1">Whole body</tissue>
    </source>
</reference>
<evidence type="ECO:0000313" key="2">
    <source>
        <dbReference type="Proteomes" id="UP000078540"/>
    </source>
</evidence>
<name>A0A195BNA4_9HYME</name>
<organism evidence="1 2">
    <name type="scientific">Atta colombica</name>
    <dbReference type="NCBI Taxonomy" id="520822"/>
    <lineage>
        <taxon>Eukaryota</taxon>
        <taxon>Metazoa</taxon>
        <taxon>Ecdysozoa</taxon>
        <taxon>Arthropoda</taxon>
        <taxon>Hexapoda</taxon>
        <taxon>Insecta</taxon>
        <taxon>Pterygota</taxon>
        <taxon>Neoptera</taxon>
        <taxon>Endopterygota</taxon>
        <taxon>Hymenoptera</taxon>
        <taxon>Apocrita</taxon>
        <taxon>Aculeata</taxon>
        <taxon>Formicoidea</taxon>
        <taxon>Formicidae</taxon>
        <taxon>Myrmicinae</taxon>
        <taxon>Atta</taxon>
    </lineage>
</organism>
<proteinExistence type="predicted"/>